<keyword evidence="4" id="KW-1185">Reference proteome</keyword>
<accession>A0A7J9URA4</accession>
<dbReference type="PANTHER" id="PTHR30137:SF6">
    <property type="entry name" value="LUCIFERASE-LIKE MONOOXYGENASE"/>
    <property type="match status" value="1"/>
</dbReference>
<dbReference type="NCBIfam" id="TIGR03558">
    <property type="entry name" value="oxido_grp_1"/>
    <property type="match status" value="1"/>
</dbReference>
<dbReference type="EMBL" id="WHPD01000125">
    <property type="protein sequence ID" value="MPV87145.1"/>
    <property type="molecule type" value="Genomic_DNA"/>
</dbReference>
<dbReference type="SUPFAM" id="SSF51679">
    <property type="entry name" value="Bacterial luciferase-like"/>
    <property type="match status" value="1"/>
</dbReference>
<dbReference type="Gene3D" id="3.20.20.30">
    <property type="entry name" value="Luciferase-like domain"/>
    <property type="match status" value="1"/>
</dbReference>
<protein>
    <submittedName>
        <fullName evidence="3">MsnO8 family LLM class oxidoreductase</fullName>
        <ecNumber evidence="3">1.-.-.-</ecNumber>
    </submittedName>
</protein>
<dbReference type="InterPro" id="IPR050766">
    <property type="entry name" value="Bact_Lucif_Oxidored"/>
</dbReference>
<dbReference type="InterPro" id="IPR036661">
    <property type="entry name" value="Luciferase-like_sf"/>
</dbReference>
<reference evidence="3 4" key="1">
    <citation type="submission" date="2019-10" db="EMBL/GenBank/DDBJ databases">
        <title>Georgenia wutianyii sp. nov. and Georgenia yuyongxinii sp. nov. isolated from plateau pika (Ochotona curzoniae) in the Qinghai-Tibet plateau of China.</title>
        <authorList>
            <person name="Tian Z."/>
        </authorList>
    </citation>
    <scope>NUCLEOTIDE SEQUENCE [LARGE SCALE GENOMIC DNA]</scope>
    <source>
        <strain evidence="3 4">JCM 15130</strain>
    </source>
</reference>
<sequence length="324" mass="34256">MAALDLPLSLLDRSRTRAGEPDARALASTIERARHAEELGYHRFWVAEHHGVPGIASGSPAVLAAAVAARTSRIRVGSGGVMLPNHAPLVVAEQFAVLESLHPGRVDLGLGRSLGFSAPVRQALRATDAGPDRFLADVETVRAFLAGRGPITAMPRLAEPPPLFLLAGRRGLALATRAGLPVAVGGALPDLVEPLAAYRRAVLGAGGQPYVIASVTVMIAETEERARDLLLPEAWAMAASRATGAFPPLEDVDAVRDRPRTPKQRAGVERFLAQAVYGTADQVAQRLGRLVRQGVDEIMATTSTYDRSEQARADAALAELFTTA</sequence>
<evidence type="ECO:0000313" key="4">
    <source>
        <dbReference type="Proteomes" id="UP000429644"/>
    </source>
</evidence>
<dbReference type="CDD" id="cd00347">
    <property type="entry name" value="Flavin_utilizing_monoxygenases"/>
    <property type="match status" value="1"/>
</dbReference>
<keyword evidence="3" id="KW-0560">Oxidoreductase</keyword>
<proteinExistence type="predicted"/>
<dbReference type="GO" id="GO:0016705">
    <property type="term" value="F:oxidoreductase activity, acting on paired donors, with incorporation or reduction of molecular oxygen"/>
    <property type="evidence" value="ECO:0007669"/>
    <property type="project" value="InterPro"/>
</dbReference>
<dbReference type="PANTHER" id="PTHR30137">
    <property type="entry name" value="LUCIFERASE-LIKE MONOOXYGENASE"/>
    <property type="match status" value="1"/>
</dbReference>
<dbReference type="Proteomes" id="UP000429644">
    <property type="component" value="Unassembled WGS sequence"/>
</dbReference>
<dbReference type="Pfam" id="PF00296">
    <property type="entry name" value="Bac_luciferase"/>
    <property type="match status" value="1"/>
</dbReference>
<evidence type="ECO:0000259" key="2">
    <source>
        <dbReference type="Pfam" id="PF00296"/>
    </source>
</evidence>
<comment type="similarity">
    <text evidence="1">To bacterial alkanal monooxygenase alpha and beta chains.</text>
</comment>
<evidence type="ECO:0000256" key="1">
    <source>
        <dbReference type="ARBA" id="ARBA00007789"/>
    </source>
</evidence>
<dbReference type="EC" id="1.-.-.-" evidence="3"/>
<evidence type="ECO:0000313" key="3">
    <source>
        <dbReference type="EMBL" id="MPV87145.1"/>
    </source>
</evidence>
<dbReference type="InterPro" id="IPR011251">
    <property type="entry name" value="Luciferase-like_dom"/>
</dbReference>
<dbReference type="GO" id="GO:0005829">
    <property type="term" value="C:cytosol"/>
    <property type="evidence" value="ECO:0007669"/>
    <property type="project" value="TreeGrafter"/>
</dbReference>
<organism evidence="3 4">
    <name type="scientific">Georgenia ruanii</name>
    <dbReference type="NCBI Taxonomy" id="348442"/>
    <lineage>
        <taxon>Bacteria</taxon>
        <taxon>Bacillati</taxon>
        <taxon>Actinomycetota</taxon>
        <taxon>Actinomycetes</taxon>
        <taxon>Micrococcales</taxon>
        <taxon>Bogoriellaceae</taxon>
        <taxon>Georgenia</taxon>
    </lineage>
</organism>
<feature type="domain" description="Luciferase-like" evidence="2">
    <location>
        <begin position="18"/>
        <end position="297"/>
    </location>
</feature>
<dbReference type="RefSeq" id="WP_226909271.1">
    <property type="nucleotide sequence ID" value="NZ_BAAAOT010000001.1"/>
</dbReference>
<name>A0A7J9URA4_9MICO</name>
<comment type="caution">
    <text evidence="3">The sequence shown here is derived from an EMBL/GenBank/DDBJ whole genome shotgun (WGS) entry which is preliminary data.</text>
</comment>
<gene>
    <name evidence="3" type="ORF">GB882_00575</name>
</gene>
<dbReference type="AlphaFoldDB" id="A0A7J9URA4"/>
<dbReference type="InterPro" id="IPR019949">
    <property type="entry name" value="CmoO-like"/>
</dbReference>